<evidence type="ECO:0000313" key="3">
    <source>
        <dbReference type="Proteomes" id="UP001287356"/>
    </source>
</evidence>
<gene>
    <name evidence="2" type="ORF">B0T24DRAFT_627557</name>
</gene>
<feature type="signal peptide" evidence="1">
    <location>
        <begin position="1"/>
        <end position="23"/>
    </location>
</feature>
<name>A0AAE0K7I5_9PEZI</name>
<feature type="chain" id="PRO_5042132771" description="Cyanovirin-N domain-containing protein" evidence="1">
    <location>
        <begin position="24"/>
        <end position="126"/>
    </location>
</feature>
<reference evidence="2" key="1">
    <citation type="journal article" date="2023" name="Mol. Phylogenet. Evol.">
        <title>Genome-scale phylogeny and comparative genomics of the fungal order Sordariales.</title>
        <authorList>
            <person name="Hensen N."/>
            <person name="Bonometti L."/>
            <person name="Westerberg I."/>
            <person name="Brannstrom I.O."/>
            <person name="Guillou S."/>
            <person name="Cros-Aarteil S."/>
            <person name="Calhoun S."/>
            <person name="Haridas S."/>
            <person name="Kuo A."/>
            <person name="Mondo S."/>
            <person name="Pangilinan J."/>
            <person name="Riley R."/>
            <person name="LaButti K."/>
            <person name="Andreopoulos B."/>
            <person name="Lipzen A."/>
            <person name="Chen C."/>
            <person name="Yan M."/>
            <person name="Daum C."/>
            <person name="Ng V."/>
            <person name="Clum A."/>
            <person name="Steindorff A."/>
            <person name="Ohm R.A."/>
            <person name="Martin F."/>
            <person name="Silar P."/>
            <person name="Natvig D.O."/>
            <person name="Lalanne C."/>
            <person name="Gautier V."/>
            <person name="Ament-Velasquez S.L."/>
            <person name="Kruys A."/>
            <person name="Hutchinson M.I."/>
            <person name="Powell A.J."/>
            <person name="Barry K."/>
            <person name="Miller A.N."/>
            <person name="Grigoriev I.V."/>
            <person name="Debuchy R."/>
            <person name="Gladieux P."/>
            <person name="Hiltunen Thoren M."/>
            <person name="Johannesson H."/>
        </authorList>
    </citation>
    <scope>NUCLEOTIDE SEQUENCE</scope>
    <source>
        <strain evidence="2">CBS 958.72</strain>
    </source>
</reference>
<evidence type="ECO:0000256" key="1">
    <source>
        <dbReference type="SAM" id="SignalP"/>
    </source>
</evidence>
<keyword evidence="1" id="KW-0732">Signal</keyword>
<keyword evidence="3" id="KW-1185">Reference proteome</keyword>
<dbReference type="AlphaFoldDB" id="A0AAE0K7I5"/>
<evidence type="ECO:0008006" key="4">
    <source>
        <dbReference type="Google" id="ProtNLM"/>
    </source>
</evidence>
<sequence length="126" mass="13375">MRFSAITETATAALVMYLPLASATVYHATRKSREGALSQVAWSNGTPDVCSQFTQIRTGDGSPCGIDFYVQENGWRNGPFTLEGCGGNGLTLERSHAFNSNCKWSKDKITCSGGAVIGTGGIWACS</sequence>
<reference evidence="2" key="2">
    <citation type="submission" date="2023-06" db="EMBL/GenBank/DDBJ databases">
        <authorList>
            <consortium name="Lawrence Berkeley National Laboratory"/>
            <person name="Haridas S."/>
            <person name="Hensen N."/>
            <person name="Bonometti L."/>
            <person name="Westerberg I."/>
            <person name="Brannstrom I.O."/>
            <person name="Guillou S."/>
            <person name="Cros-Aarteil S."/>
            <person name="Calhoun S."/>
            <person name="Kuo A."/>
            <person name="Mondo S."/>
            <person name="Pangilinan J."/>
            <person name="Riley R."/>
            <person name="Labutti K."/>
            <person name="Andreopoulos B."/>
            <person name="Lipzen A."/>
            <person name="Chen C."/>
            <person name="Yanf M."/>
            <person name="Daum C."/>
            <person name="Ng V."/>
            <person name="Clum A."/>
            <person name="Steindorff A."/>
            <person name="Ohm R."/>
            <person name="Martin F."/>
            <person name="Silar P."/>
            <person name="Natvig D."/>
            <person name="Lalanne C."/>
            <person name="Gautier V."/>
            <person name="Ament-Velasquez S.L."/>
            <person name="Kruys A."/>
            <person name="Hutchinson M.I."/>
            <person name="Powell A.J."/>
            <person name="Barry K."/>
            <person name="Miller A.N."/>
            <person name="Grigoriev I.V."/>
            <person name="Debuchy R."/>
            <person name="Gladieux P."/>
            <person name="Thoren M.H."/>
            <person name="Johannesson H."/>
        </authorList>
    </citation>
    <scope>NUCLEOTIDE SEQUENCE</scope>
    <source>
        <strain evidence="2">CBS 958.72</strain>
    </source>
</reference>
<dbReference type="Proteomes" id="UP001287356">
    <property type="component" value="Unassembled WGS sequence"/>
</dbReference>
<comment type="caution">
    <text evidence="2">The sequence shown here is derived from an EMBL/GenBank/DDBJ whole genome shotgun (WGS) entry which is preliminary data.</text>
</comment>
<proteinExistence type="predicted"/>
<dbReference type="EMBL" id="JAULSN010000005">
    <property type="protein sequence ID" value="KAK3370982.1"/>
    <property type="molecule type" value="Genomic_DNA"/>
</dbReference>
<evidence type="ECO:0000313" key="2">
    <source>
        <dbReference type="EMBL" id="KAK3370982.1"/>
    </source>
</evidence>
<protein>
    <recommendedName>
        <fullName evidence="4">Cyanovirin-N domain-containing protein</fullName>
    </recommendedName>
</protein>
<accession>A0AAE0K7I5</accession>
<organism evidence="2 3">
    <name type="scientific">Lasiosphaeria ovina</name>
    <dbReference type="NCBI Taxonomy" id="92902"/>
    <lineage>
        <taxon>Eukaryota</taxon>
        <taxon>Fungi</taxon>
        <taxon>Dikarya</taxon>
        <taxon>Ascomycota</taxon>
        <taxon>Pezizomycotina</taxon>
        <taxon>Sordariomycetes</taxon>
        <taxon>Sordariomycetidae</taxon>
        <taxon>Sordariales</taxon>
        <taxon>Lasiosphaeriaceae</taxon>
        <taxon>Lasiosphaeria</taxon>
    </lineage>
</organism>